<dbReference type="Gene3D" id="3.90.730.10">
    <property type="entry name" value="Ribonuclease T2-like"/>
    <property type="match status" value="1"/>
</dbReference>
<dbReference type="GO" id="GO:0005775">
    <property type="term" value="C:vacuolar lumen"/>
    <property type="evidence" value="ECO:0007669"/>
    <property type="project" value="UniProtKB-SubCell"/>
</dbReference>
<dbReference type="GO" id="GO:0006401">
    <property type="term" value="P:RNA catabolic process"/>
    <property type="evidence" value="ECO:0007669"/>
    <property type="project" value="TreeGrafter"/>
</dbReference>
<dbReference type="InterPro" id="IPR001568">
    <property type="entry name" value="RNase_T2-like"/>
</dbReference>
<feature type="domain" description="RNase T2-like C-terminal" evidence="17">
    <location>
        <begin position="303"/>
        <end position="353"/>
    </location>
</feature>
<keyword evidence="9" id="KW-0378">Hydrolase</keyword>
<dbReference type="Pfam" id="PF00445">
    <property type="entry name" value="Ribonuclease_T2"/>
    <property type="match status" value="1"/>
</dbReference>
<dbReference type="PROSITE" id="PS00531">
    <property type="entry name" value="RNASE_T2_2"/>
    <property type="match status" value="1"/>
</dbReference>
<dbReference type="GO" id="GO:0016787">
    <property type="term" value="F:hydrolase activity"/>
    <property type="evidence" value="ECO:0007669"/>
    <property type="project" value="UniProtKB-KW"/>
</dbReference>
<reference evidence="18" key="1">
    <citation type="submission" date="2021-01" db="EMBL/GenBank/DDBJ databases">
        <authorList>
            <person name="Kaushik A."/>
        </authorList>
    </citation>
    <scope>NUCLEOTIDE SEQUENCE</scope>
    <source>
        <strain evidence="18">AG2-2IIIB</strain>
    </source>
</reference>
<evidence type="ECO:0000256" key="7">
    <source>
        <dbReference type="ARBA" id="ARBA00022722"/>
    </source>
</evidence>
<evidence type="ECO:0000256" key="14">
    <source>
        <dbReference type="PIRSR" id="PIRSR633697-1"/>
    </source>
</evidence>
<dbReference type="Proteomes" id="UP000663843">
    <property type="component" value="Unassembled WGS sequence"/>
</dbReference>
<dbReference type="InterPro" id="IPR057328">
    <property type="entry name" value="RNaseT2L_C"/>
</dbReference>
<comment type="function">
    <text evidence="13">Rnase which modulates cell survival under stress conditions. Released from the vacuole to the cytoplasm during stress to promote tRNA and rRNA cleavage and to activate separately a downstream pathway that promotes cell death. Involved in cell size, vacuolar morphology and growth at high temperatures and high salt concentration.</text>
</comment>
<dbReference type="GO" id="GO:0003723">
    <property type="term" value="F:RNA binding"/>
    <property type="evidence" value="ECO:0007669"/>
    <property type="project" value="InterPro"/>
</dbReference>
<gene>
    <name evidence="18" type="ORF">RDB_LOCUS74697</name>
</gene>
<evidence type="ECO:0000313" key="18">
    <source>
        <dbReference type="EMBL" id="CAE6440348.1"/>
    </source>
</evidence>
<keyword evidence="5" id="KW-0963">Cytoplasm</keyword>
<comment type="subcellular location">
    <subcellularLocation>
        <location evidence="2">Cytoplasm</location>
    </subcellularLocation>
    <subcellularLocation>
        <location evidence="1">Vacuole lumen</location>
    </subcellularLocation>
</comment>
<comment type="similarity">
    <text evidence="3 15">Belongs to the RNase T2 family.</text>
</comment>
<evidence type="ECO:0000256" key="12">
    <source>
        <dbReference type="ARBA" id="ARBA00023239"/>
    </source>
</evidence>
<evidence type="ECO:0000256" key="15">
    <source>
        <dbReference type="RuleBase" id="RU004328"/>
    </source>
</evidence>
<dbReference type="GO" id="GO:0005576">
    <property type="term" value="C:extracellular region"/>
    <property type="evidence" value="ECO:0007669"/>
    <property type="project" value="TreeGrafter"/>
</dbReference>
<evidence type="ECO:0000256" key="6">
    <source>
        <dbReference type="ARBA" id="ARBA00022554"/>
    </source>
</evidence>
<evidence type="ECO:0000256" key="9">
    <source>
        <dbReference type="ARBA" id="ARBA00022801"/>
    </source>
</evidence>
<evidence type="ECO:0000256" key="5">
    <source>
        <dbReference type="ARBA" id="ARBA00022490"/>
    </source>
</evidence>
<evidence type="ECO:0000256" key="11">
    <source>
        <dbReference type="ARBA" id="ARBA00023180"/>
    </source>
</evidence>
<feature type="active site" evidence="14">
    <location>
        <position position="158"/>
    </location>
</feature>
<keyword evidence="6" id="KW-0926">Vacuole</keyword>
<dbReference type="InterPro" id="IPR033130">
    <property type="entry name" value="RNase_T2_His_AS_2"/>
</dbReference>
<comment type="caution">
    <text evidence="18">The sequence shown here is derived from an EMBL/GenBank/DDBJ whole genome shotgun (WGS) entry which is preliminary data.</text>
</comment>
<feature type="chain" id="PRO_5034063724" description="ribonuclease T2" evidence="16">
    <location>
        <begin position="18"/>
        <end position="397"/>
    </location>
</feature>
<dbReference type="PANTHER" id="PTHR11240">
    <property type="entry name" value="RIBONUCLEASE T2"/>
    <property type="match status" value="1"/>
</dbReference>
<evidence type="ECO:0000256" key="10">
    <source>
        <dbReference type="ARBA" id="ARBA00023157"/>
    </source>
</evidence>
<keyword evidence="10" id="KW-1015">Disulfide bond</keyword>
<dbReference type="SUPFAM" id="SSF55895">
    <property type="entry name" value="Ribonuclease Rh-like"/>
    <property type="match status" value="1"/>
</dbReference>
<keyword evidence="8 16" id="KW-0732">Signal</keyword>
<dbReference type="CDD" id="cd01061">
    <property type="entry name" value="RNase_T2_euk"/>
    <property type="match status" value="1"/>
</dbReference>
<dbReference type="InterPro" id="IPR033697">
    <property type="entry name" value="Ribonuclease_T2_eukaryotic"/>
</dbReference>
<evidence type="ECO:0000256" key="16">
    <source>
        <dbReference type="SAM" id="SignalP"/>
    </source>
</evidence>
<evidence type="ECO:0000256" key="4">
    <source>
        <dbReference type="ARBA" id="ARBA00012571"/>
    </source>
</evidence>
<evidence type="ECO:0000256" key="1">
    <source>
        <dbReference type="ARBA" id="ARBA00004410"/>
    </source>
</evidence>
<evidence type="ECO:0000256" key="13">
    <source>
        <dbReference type="ARBA" id="ARBA00025494"/>
    </source>
</evidence>
<keyword evidence="11" id="KW-0325">Glycoprotein</keyword>
<feature type="active site" evidence="14">
    <location>
        <position position="85"/>
    </location>
</feature>
<keyword evidence="7" id="KW-0540">Nuclease</keyword>
<name>A0A8H2Y1L9_9AGAM</name>
<sequence length="397" mass="41889">MFTVQYLVLACAGVAVASPLATSPSVDAHSLFALTSCSNTGLASCTNTTAQSNLCCFEYPGGQLLQTQFWDFNPSTGPSDSWTIHGLWVVLYDAKYLSKPPVTAVMERTIRAVTQRGHTPTSQRRQILTNGGASDVLNYMKTYWRDINGDDESFWEHEWSKHGTCMSTLKPACISSSVRGQDAIYYFTRVVSLFKTLTTYEFLGAAGIYPSSTATHTLAQINAAVKAKWGYTPAFDCTSGSLNAVSYYYHLKGSIIDGTLVPIDAPKAGTCGSTGLKYPIKNGSSTPTTTATAPSGTSTSVPTKATIVGITSSGIQTGCLLTAGTWSVQTCATYTITTVSGGFTLTTSKGLCQSGGLLAYSGSTAFTGDSVPSGTAQVTIYNGSSHAQDITLKIVST</sequence>
<dbReference type="Pfam" id="PF25488">
    <property type="entry name" value="RNaseT2L_C"/>
    <property type="match status" value="1"/>
</dbReference>
<dbReference type="GO" id="GO:0033897">
    <property type="term" value="F:ribonuclease T2 activity"/>
    <property type="evidence" value="ECO:0007669"/>
    <property type="project" value="UniProtKB-EC"/>
</dbReference>
<dbReference type="PANTHER" id="PTHR11240:SF22">
    <property type="entry name" value="RIBONUCLEASE T2"/>
    <property type="match status" value="1"/>
</dbReference>
<evidence type="ECO:0000259" key="17">
    <source>
        <dbReference type="Pfam" id="PF25488"/>
    </source>
</evidence>
<evidence type="ECO:0000256" key="8">
    <source>
        <dbReference type="ARBA" id="ARBA00022729"/>
    </source>
</evidence>
<accession>A0A8H2Y1L9</accession>
<feature type="active site" evidence="14">
    <location>
        <position position="162"/>
    </location>
</feature>
<dbReference type="EC" id="4.6.1.19" evidence="4"/>
<evidence type="ECO:0000256" key="2">
    <source>
        <dbReference type="ARBA" id="ARBA00004496"/>
    </source>
</evidence>
<evidence type="ECO:0000256" key="3">
    <source>
        <dbReference type="ARBA" id="ARBA00007469"/>
    </source>
</evidence>
<feature type="signal peptide" evidence="16">
    <location>
        <begin position="1"/>
        <end position="17"/>
    </location>
</feature>
<organism evidence="18 19">
    <name type="scientific">Rhizoctonia solani</name>
    <dbReference type="NCBI Taxonomy" id="456999"/>
    <lineage>
        <taxon>Eukaryota</taxon>
        <taxon>Fungi</taxon>
        <taxon>Dikarya</taxon>
        <taxon>Basidiomycota</taxon>
        <taxon>Agaricomycotina</taxon>
        <taxon>Agaricomycetes</taxon>
        <taxon>Cantharellales</taxon>
        <taxon>Ceratobasidiaceae</taxon>
        <taxon>Rhizoctonia</taxon>
    </lineage>
</organism>
<protein>
    <recommendedName>
        <fullName evidence="4">ribonuclease T2</fullName>
        <ecNumber evidence="4">4.6.1.19</ecNumber>
    </recommendedName>
</protein>
<keyword evidence="12" id="KW-0456">Lyase</keyword>
<evidence type="ECO:0000313" key="19">
    <source>
        <dbReference type="Proteomes" id="UP000663843"/>
    </source>
</evidence>
<proteinExistence type="inferred from homology"/>
<dbReference type="EMBL" id="CAJMWT010002345">
    <property type="protein sequence ID" value="CAE6440348.1"/>
    <property type="molecule type" value="Genomic_DNA"/>
</dbReference>
<dbReference type="AlphaFoldDB" id="A0A8H2Y1L9"/>
<dbReference type="InterPro" id="IPR036430">
    <property type="entry name" value="RNase_T2-like_sf"/>
</dbReference>